<evidence type="ECO:0000313" key="7">
    <source>
        <dbReference type="EMBL" id="MFC0391078.1"/>
    </source>
</evidence>
<feature type="transmembrane region" description="Helical" evidence="5">
    <location>
        <begin position="305"/>
        <end position="331"/>
    </location>
</feature>
<evidence type="ECO:0000256" key="1">
    <source>
        <dbReference type="ARBA" id="ARBA00004141"/>
    </source>
</evidence>
<dbReference type="PANTHER" id="PTHR43077">
    <property type="entry name" value="TRANSPORT PERMEASE YVFS-RELATED"/>
    <property type="match status" value="1"/>
</dbReference>
<feature type="transmembrane region" description="Helical" evidence="5">
    <location>
        <begin position="400"/>
        <end position="418"/>
    </location>
</feature>
<keyword evidence="8" id="KW-1185">Reference proteome</keyword>
<dbReference type="InterPro" id="IPR013525">
    <property type="entry name" value="ABC2_TM"/>
</dbReference>
<dbReference type="PANTHER" id="PTHR43077:SF11">
    <property type="entry name" value="TRANSPORT PERMEASE YVFS-RELATED"/>
    <property type="match status" value="1"/>
</dbReference>
<evidence type="ECO:0000313" key="8">
    <source>
        <dbReference type="Proteomes" id="UP001589818"/>
    </source>
</evidence>
<dbReference type="Proteomes" id="UP001589818">
    <property type="component" value="Unassembled WGS sequence"/>
</dbReference>
<sequence>MISFFKKDFLVHWRDRKEIIISLISPLVIIAVIGIALPGWVENPTKTLQIKVALVNADDEQAAMQEFRDSLAARSLPDDELLDIEQQLEQLSPIRMLKQVFQAEHVKEIVSMEELGNDDALQQLQEERIAAVVTIPDGFTLAALNKMVWNDGEGTALRIIAEKASLQVGVLNDIIDGYVQKLNVQSAFHHLLGADAGAAAIASDDYSGIGGREMVDGVETVTSFQYYALAISIVFALLLSVTMASKAITEKRERTFQRILLTGSQPFHYLMGKMSAAFCLSILQLSIIILISHFALNIFPGRSLLFWLGVSAVLVLLSLCVGALVVLFTALVFRLHDETANGIAFIFSLIAGTIGGSFVPIYILPDWLRSAGEWTPNGLSLAVLLQWIQTETVADLSVPLVKLAVFAIATIGLASWCFPRRGRI</sequence>
<comment type="caution">
    <text evidence="7">The sequence shown here is derived from an EMBL/GenBank/DDBJ whole genome shotgun (WGS) entry which is preliminary data.</text>
</comment>
<reference evidence="7 8" key="1">
    <citation type="submission" date="2024-09" db="EMBL/GenBank/DDBJ databases">
        <authorList>
            <person name="Sun Q."/>
            <person name="Mori K."/>
        </authorList>
    </citation>
    <scope>NUCLEOTIDE SEQUENCE [LARGE SCALE GENOMIC DNA]</scope>
    <source>
        <strain evidence="7 8">CCM 4839</strain>
    </source>
</reference>
<protein>
    <submittedName>
        <fullName evidence="7">ABC transporter permease</fullName>
    </submittedName>
</protein>
<evidence type="ECO:0000256" key="5">
    <source>
        <dbReference type="SAM" id="Phobius"/>
    </source>
</evidence>
<evidence type="ECO:0000256" key="2">
    <source>
        <dbReference type="ARBA" id="ARBA00022692"/>
    </source>
</evidence>
<proteinExistence type="predicted"/>
<accession>A0ABV6J8E9</accession>
<organism evidence="7 8">
    <name type="scientific">Paenibacillus mendelii</name>
    <dbReference type="NCBI Taxonomy" id="206163"/>
    <lineage>
        <taxon>Bacteria</taxon>
        <taxon>Bacillati</taxon>
        <taxon>Bacillota</taxon>
        <taxon>Bacilli</taxon>
        <taxon>Bacillales</taxon>
        <taxon>Paenibacillaceae</taxon>
        <taxon>Paenibacillus</taxon>
    </lineage>
</organism>
<evidence type="ECO:0000256" key="4">
    <source>
        <dbReference type="ARBA" id="ARBA00023136"/>
    </source>
</evidence>
<feature type="transmembrane region" description="Helical" evidence="5">
    <location>
        <begin position="224"/>
        <end position="244"/>
    </location>
</feature>
<evidence type="ECO:0000259" key="6">
    <source>
        <dbReference type="Pfam" id="PF12698"/>
    </source>
</evidence>
<feature type="transmembrane region" description="Helical" evidence="5">
    <location>
        <begin position="20"/>
        <end position="41"/>
    </location>
</feature>
<keyword evidence="3 5" id="KW-1133">Transmembrane helix</keyword>
<comment type="subcellular location">
    <subcellularLocation>
        <location evidence="1">Membrane</location>
        <topology evidence="1">Multi-pass membrane protein</topology>
    </subcellularLocation>
</comment>
<feature type="transmembrane region" description="Helical" evidence="5">
    <location>
        <begin position="276"/>
        <end position="299"/>
    </location>
</feature>
<keyword evidence="4 5" id="KW-0472">Membrane</keyword>
<keyword evidence="2 5" id="KW-0812">Transmembrane</keyword>
<dbReference type="Gene3D" id="3.40.1710.10">
    <property type="entry name" value="abc type-2 transporter like domain"/>
    <property type="match status" value="1"/>
</dbReference>
<feature type="domain" description="ABC-2 type transporter transmembrane" evidence="6">
    <location>
        <begin position="19"/>
        <end position="415"/>
    </location>
</feature>
<dbReference type="EMBL" id="JBHLVF010000010">
    <property type="protein sequence ID" value="MFC0391078.1"/>
    <property type="molecule type" value="Genomic_DNA"/>
</dbReference>
<evidence type="ECO:0000256" key="3">
    <source>
        <dbReference type="ARBA" id="ARBA00022989"/>
    </source>
</evidence>
<dbReference type="InterPro" id="IPR051328">
    <property type="entry name" value="T7SS_ABC-Transporter"/>
</dbReference>
<dbReference type="Pfam" id="PF12698">
    <property type="entry name" value="ABC2_membrane_3"/>
    <property type="match status" value="1"/>
</dbReference>
<name>A0ABV6J8E9_9BACL</name>
<gene>
    <name evidence="7" type="ORF">ACFFJ8_06780</name>
</gene>
<dbReference type="RefSeq" id="WP_204818253.1">
    <property type="nucleotide sequence ID" value="NZ_JANHOF010000004.1"/>
</dbReference>
<feature type="transmembrane region" description="Helical" evidence="5">
    <location>
        <begin position="343"/>
        <end position="364"/>
    </location>
</feature>